<dbReference type="InterPro" id="IPR032675">
    <property type="entry name" value="LRR_dom_sf"/>
</dbReference>
<proteinExistence type="predicted"/>
<sequence length="480" mass="55810">MTKPLEIYEIIHRVGQFVPCWMPNNKRHHNRLYFHPRDLIACIMVCRLWRTSLAPLLWLVYDERQMSIGWRIPTEVLRAHNSHFRYVLLSQFQPTFTLQATCLRELCLQNEALSTQANMDLIGSNLRLTRLEASFQYEEYGRLRSVLESLSQLQCIKFEELSLDKHDSLSSFLNNNPGLQDIRLRDPLYISGFKGCRPLVNLTRLELYDVDWEGNPGLLELISLVPNLTALNFVHRGDSSSIMTELCATLRENCPKLDWIRYRNANSRIGCALRAEHIIPWIQASPRLVHFDTLASTFTTSIYWTLICHASWIDTLCLKFLKGVEENARNTSKILGHCTHLRSLNVIHASTISKLSLEWFEEPWRTDNIESLCLKGFTDPLKRVSGLKQPDHFDRMIERPSRPRIEAEENIFKDLSQGWTPMTYDHERSRITATAWAFRDMVFRRMRDAPRLYKLTVECFGYVNNSQAPVGCSFAGLESL</sequence>
<dbReference type="AlphaFoldDB" id="A0A086TM81"/>
<keyword evidence="2" id="KW-1185">Reference proteome</keyword>
<dbReference type="Gene3D" id="3.80.10.10">
    <property type="entry name" value="Ribonuclease Inhibitor"/>
    <property type="match status" value="1"/>
</dbReference>
<dbReference type="EMBL" id="KN042429">
    <property type="protein sequence ID" value="KFH63058.1"/>
    <property type="molecule type" value="Genomic_DNA"/>
</dbReference>
<dbReference type="SUPFAM" id="SSF52047">
    <property type="entry name" value="RNI-like"/>
    <property type="match status" value="1"/>
</dbReference>
<accession>A0A086TM81</accession>
<gene>
    <name evidence="1" type="ORF">MVEG_11095</name>
</gene>
<evidence type="ECO:0008006" key="3">
    <source>
        <dbReference type="Google" id="ProtNLM"/>
    </source>
</evidence>
<evidence type="ECO:0000313" key="1">
    <source>
        <dbReference type="EMBL" id="KFH63058.1"/>
    </source>
</evidence>
<name>A0A086TM81_9FUNG</name>
<dbReference type="Proteomes" id="UP000243308">
    <property type="component" value="Unassembled WGS sequence"/>
</dbReference>
<evidence type="ECO:0000313" key="2">
    <source>
        <dbReference type="Proteomes" id="UP000243308"/>
    </source>
</evidence>
<reference evidence="1 2" key="1">
    <citation type="submission" date="2011-02" db="EMBL/GenBank/DDBJ databases">
        <title>The Genome Sequence of Mortierella verticillata NRRL 6337.</title>
        <authorList>
            <consortium name="The Broad Institute Genome Sequencing Platform"/>
            <person name="Russ C."/>
            <person name="Cuomo C."/>
            <person name="Burger G."/>
            <person name="Gray M.W."/>
            <person name="Holland P.W.H."/>
            <person name="King N."/>
            <person name="Lang F.B.F."/>
            <person name="Roger A.J."/>
            <person name="Ruiz-Trillo I."/>
            <person name="Young S.K."/>
            <person name="Zeng Q."/>
            <person name="Gargeya S."/>
            <person name="Alvarado L."/>
            <person name="Berlin A."/>
            <person name="Chapman S.B."/>
            <person name="Chen Z."/>
            <person name="Freedman E."/>
            <person name="Gellesch M."/>
            <person name="Goldberg J."/>
            <person name="Griggs A."/>
            <person name="Gujja S."/>
            <person name="Heilman E."/>
            <person name="Heiman D."/>
            <person name="Howarth C."/>
            <person name="Mehta T."/>
            <person name="Neiman D."/>
            <person name="Pearson M."/>
            <person name="Roberts A."/>
            <person name="Saif S."/>
            <person name="Shea T."/>
            <person name="Shenoy N."/>
            <person name="Sisk P."/>
            <person name="Stolte C."/>
            <person name="Sykes S."/>
            <person name="White J."/>
            <person name="Yandava C."/>
            <person name="Haas B."/>
            <person name="Nusbaum C."/>
            <person name="Birren B."/>
        </authorList>
    </citation>
    <scope>NUCLEOTIDE SEQUENCE [LARGE SCALE GENOMIC DNA]</scope>
    <source>
        <strain evidence="1 2">NRRL 6337</strain>
    </source>
</reference>
<organism evidence="1 2">
    <name type="scientific">Podila verticillata NRRL 6337</name>
    <dbReference type="NCBI Taxonomy" id="1069443"/>
    <lineage>
        <taxon>Eukaryota</taxon>
        <taxon>Fungi</taxon>
        <taxon>Fungi incertae sedis</taxon>
        <taxon>Mucoromycota</taxon>
        <taxon>Mortierellomycotina</taxon>
        <taxon>Mortierellomycetes</taxon>
        <taxon>Mortierellales</taxon>
        <taxon>Mortierellaceae</taxon>
        <taxon>Podila</taxon>
    </lineage>
</organism>
<protein>
    <recommendedName>
        <fullName evidence="3">F-box domain-containing protein</fullName>
    </recommendedName>
</protein>
<dbReference type="OrthoDB" id="2384330at2759"/>